<dbReference type="RefSeq" id="WP_345206836.1">
    <property type="nucleotide sequence ID" value="NZ_BAABGM010000016.1"/>
</dbReference>
<dbReference type="PROSITE" id="PS51464">
    <property type="entry name" value="SIS"/>
    <property type="match status" value="1"/>
</dbReference>
<dbReference type="SUPFAM" id="SSF53697">
    <property type="entry name" value="SIS domain"/>
    <property type="match status" value="1"/>
</dbReference>
<name>A0ABP8KLF5_9MICO</name>
<proteinExistence type="predicted"/>
<dbReference type="Gene3D" id="3.40.50.10490">
    <property type="entry name" value="Glucose-6-phosphate isomerase like protein, domain 1"/>
    <property type="match status" value="1"/>
</dbReference>
<dbReference type="SUPFAM" id="SSF56784">
    <property type="entry name" value="HAD-like"/>
    <property type="match status" value="1"/>
</dbReference>
<reference evidence="3" key="1">
    <citation type="journal article" date="2019" name="Int. J. Syst. Evol. Microbiol.">
        <title>The Global Catalogue of Microorganisms (GCM) 10K type strain sequencing project: providing services to taxonomists for standard genome sequencing and annotation.</title>
        <authorList>
            <consortium name="The Broad Institute Genomics Platform"/>
            <consortium name="The Broad Institute Genome Sequencing Center for Infectious Disease"/>
            <person name="Wu L."/>
            <person name="Ma J."/>
        </authorList>
    </citation>
    <scope>NUCLEOTIDE SEQUENCE [LARGE SCALE GENOMIC DNA]</scope>
    <source>
        <strain evidence="3">JCM 17809</strain>
    </source>
</reference>
<dbReference type="Gene3D" id="3.90.1070.10">
    <property type="match status" value="1"/>
</dbReference>
<dbReference type="Gene3D" id="3.40.50.1000">
    <property type="entry name" value="HAD superfamily/HAD-like"/>
    <property type="match status" value="1"/>
</dbReference>
<dbReference type="InterPro" id="IPR046348">
    <property type="entry name" value="SIS_dom_sf"/>
</dbReference>
<feature type="domain" description="SIS" evidence="1">
    <location>
        <begin position="43"/>
        <end position="185"/>
    </location>
</feature>
<dbReference type="InterPro" id="IPR036412">
    <property type="entry name" value="HAD-like_sf"/>
</dbReference>
<dbReference type="EMBL" id="BAABGM010000016">
    <property type="protein sequence ID" value="GAA4408866.1"/>
    <property type="molecule type" value="Genomic_DNA"/>
</dbReference>
<evidence type="ECO:0000259" key="1">
    <source>
        <dbReference type="PROSITE" id="PS51464"/>
    </source>
</evidence>
<protein>
    <recommendedName>
        <fullName evidence="1">SIS domain-containing protein</fullName>
    </recommendedName>
</protein>
<organism evidence="2 3">
    <name type="scientific">Fodinibacter luteus</name>
    <dbReference type="NCBI Taxonomy" id="552064"/>
    <lineage>
        <taxon>Bacteria</taxon>
        <taxon>Bacillati</taxon>
        <taxon>Actinomycetota</taxon>
        <taxon>Actinomycetes</taxon>
        <taxon>Micrococcales</taxon>
        <taxon>Intrasporangiaceae</taxon>
        <taxon>Fodinibacter (ex Wang et al. 2009)</taxon>
    </lineage>
</organism>
<dbReference type="InterPro" id="IPR001347">
    <property type="entry name" value="SIS_dom"/>
</dbReference>
<gene>
    <name evidence="2" type="ORF">GCM10023168_26790</name>
</gene>
<dbReference type="Proteomes" id="UP001500945">
    <property type="component" value="Unassembled WGS sequence"/>
</dbReference>
<sequence length="645" mass="69799">MAPPPKERSNAAYVPLRRRRESYDVELQSLERTYANARSGSPTLQRVLESLLWTPTWYVGNGGTMAVAQYAAELHNERTGRPATATTSLGFATSRVAGGSAVVIISAGAKHPDTASTVRAALDRNLARVVLVTERNRSELTGAFASPQVEVISIPRPGPRDGFLATNSVLSMATAFAAAYSLQLPETLPAFTTRPEMALRPSDDLVILSSVGTWSAATDLETRLVETGLATVQKTDFRNFAHGRHLGLSRMAGHVSVIAMSDARTKALADATLALLPHDIPVLHLNSDVVYPIANLDLLVRSMQLTGLVSDSAGFDPARPEVPSFGRQLYRLESRRHIPSSPGASNVIGKVEAASLPVTQATLLDFDRRRKSWLRHLTGAPIASVVVDYDGTVCTTEGRFDSPAEPVRSAFLRLLQQGVPVGFVSGRGKSLPSSLDEWIPRSLQSQVVVGLYNGAIRGSLDDRRALVADLDGPFTQTAKGRRIVRELQRIAGRYGGRVDERPFQVSVEPHPSNASLWPAFTRAVDELIARGNASEPAFKAVRSAHSIDVIPATSSKNLVRKDLSRLQGTQGRTLAIGDRGGVGGNDFELLAFDAFTLSVDEVSGDPSRCWNLAADGRGGPELLTRYLLAIKADRRRIHTFRWSID</sequence>
<accession>A0ABP8KLF5</accession>
<comment type="caution">
    <text evidence="2">The sequence shown here is derived from an EMBL/GenBank/DDBJ whole genome shotgun (WGS) entry which is preliminary data.</text>
</comment>
<evidence type="ECO:0000313" key="3">
    <source>
        <dbReference type="Proteomes" id="UP001500945"/>
    </source>
</evidence>
<keyword evidence="3" id="KW-1185">Reference proteome</keyword>
<dbReference type="InterPro" id="IPR023214">
    <property type="entry name" value="HAD_sf"/>
</dbReference>
<evidence type="ECO:0000313" key="2">
    <source>
        <dbReference type="EMBL" id="GAA4408866.1"/>
    </source>
</evidence>